<dbReference type="GO" id="GO:0008422">
    <property type="term" value="F:beta-glucosidase activity"/>
    <property type="evidence" value="ECO:0007669"/>
    <property type="project" value="UniProtKB-ARBA"/>
</dbReference>
<dbReference type="RefSeq" id="WP_006864525.1">
    <property type="nucleotide sequence ID" value="NZ_ACCL02000038.1"/>
</dbReference>
<name>C6LM74_9FIRM</name>
<dbReference type="eggNOG" id="COG1472">
    <property type="taxonomic scope" value="Bacteria"/>
</dbReference>
<dbReference type="PANTHER" id="PTHR42715:SF10">
    <property type="entry name" value="BETA-GLUCOSIDASE"/>
    <property type="match status" value="1"/>
</dbReference>
<dbReference type="Gene3D" id="3.20.20.300">
    <property type="entry name" value="Glycoside hydrolase, family 3, N-terminal domain"/>
    <property type="match status" value="1"/>
</dbReference>
<dbReference type="AlphaFoldDB" id="C6LM74"/>
<reference evidence="4" key="1">
    <citation type="submission" date="2009-07" db="EMBL/GenBank/DDBJ databases">
        <authorList>
            <person name="Weinstock G."/>
            <person name="Sodergren E."/>
            <person name="Clifton S."/>
            <person name="Fulton L."/>
            <person name="Fulton B."/>
            <person name="Courtney L."/>
            <person name="Fronick C."/>
            <person name="Harrison M."/>
            <person name="Strong C."/>
            <person name="Farmer C."/>
            <person name="Delahaunty K."/>
            <person name="Markovic C."/>
            <person name="Hall O."/>
            <person name="Minx P."/>
            <person name="Tomlinson C."/>
            <person name="Mitreva M."/>
            <person name="Nelson J."/>
            <person name="Hou S."/>
            <person name="Wollam A."/>
            <person name="Pepin K.H."/>
            <person name="Johnson M."/>
            <person name="Bhonagiri V."/>
            <person name="Nash W.E."/>
            <person name="Warren W."/>
            <person name="Chinwalla A."/>
            <person name="Mardis E.R."/>
            <person name="Wilson R.K."/>
        </authorList>
    </citation>
    <scope>NUCLEOTIDE SEQUENCE [LARGE SCALE GENOMIC DNA]</scope>
    <source>
        <strain evidence="4">DSM 14469</strain>
    </source>
</reference>
<comment type="similarity">
    <text evidence="1">Belongs to the glycosyl hydrolase 3 family.</text>
</comment>
<dbReference type="InterPro" id="IPR036962">
    <property type="entry name" value="Glyco_hydro_3_N_sf"/>
</dbReference>
<keyword evidence="5" id="KW-1185">Reference proteome</keyword>
<dbReference type="InterPro" id="IPR026891">
    <property type="entry name" value="Fn3-like"/>
</dbReference>
<comment type="caution">
    <text evidence="4">The sequence shown here is derived from an EMBL/GenBank/DDBJ whole genome shotgun (WGS) entry which is preliminary data.</text>
</comment>
<dbReference type="PRINTS" id="PR00133">
    <property type="entry name" value="GLHYDRLASE3"/>
</dbReference>
<dbReference type="OrthoDB" id="98455at2"/>
<organism evidence="4 5">
    <name type="scientific">Marvinbryantia formatexigens DSM 14469</name>
    <dbReference type="NCBI Taxonomy" id="478749"/>
    <lineage>
        <taxon>Bacteria</taxon>
        <taxon>Bacillati</taxon>
        <taxon>Bacillota</taxon>
        <taxon>Clostridia</taxon>
        <taxon>Lachnospirales</taxon>
        <taxon>Lachnospiraceae</taxon>
        <taxon>Marvinbryantia</taxon>
    </lineage>
</organism>
<dbReference type="STRING" id="168384.SAMN05660368_01044"/>
<dbReference type="InterPro" id="IPR002772">
    <property type="entry name" value="Glyco_hydro_3_C"/>
</dbReference>
<dbReference type="GO" id="GO:0005975">
    <property type="term" value="P:carbohydrate metabolic process"/>
    <property type="evidence" value="ECO:0007669"/>
    <property type="project" value="InterPro"/>
</dbReference>
<evidence type="ECO:0000256" key="1">
    <source>
        <dbReference type="ARBA" id="ARBA00005336"/>
    </source>
</evidence>
<dbReference type="Gene3D" id="3.40.50.1700">
    <property type="entry name" value="Glycoside hydrolase family 3 C-terminal domain"/>
    <property type="match status" value="1"/>
</dbReference>
<dbReference type="SUPFAM" id="SSF51445">
    <property type="entry name" value="(Trans)glycosidases"/>
    <property type="match status" value="1"/>
</dbReference>
<dbReference type="FunFam" id="2.60.40.10:FF:000495">
    <property type="entry name" value="Periplasmic beta-glucosidase"/>
    <property type="match status" value="1"/>
</dbReference>
<dbReference type="SUPFAM" id="SSF52279">
    <property type="entry name" value="Beta-D-glucan exohydrolase, C-terminal domain"/>
    <property type="match status" value="1"/>
</dbReference>
<dbReference type="Proteomes" id="UP000005561">
    <property type="component" value="Unassembled WGS sequence"/>
</dbReference>
<accession>C6LM74</accession>
<dbReference type="EMBL" id="ACCL02000038">
    <property type="protein sequence ID" value="EET58289.1"/>
    <property type="molecule type" value="Genomic_DNA"/>
</dbReference>
<dbReference type="InterPro" id="IPR013783">
    <property type="entry name" value="Ig-like_fold"/>
</dbReference>
<dbReference type="InterPro" id="IPR001764">
    <property type="entry name" value="Glyco_hydro_3_N"/>
</dbReference>
<dbReference type="InterPro" id="IPR050288">
    <property type="entry name" value="Cellulose_deg_GH3"/>
</dbReference>
<dbReference type="PANTHER" id="PTHR42715">
    <property type="entry name" value="BETA-GLUCOSIDASE"/>
    <property type="match status" value="1"/>
</dbReference>
<dbReference type="Pfam" id="PF00933">
    <property type="entry name" value="Glyco_hydro_3"/>
    <property type="match status" value="1"/>
</dbReference>
<keyword evidence="2 4" id="KW-0378">Hydrolase</keyword>
<evidence type="ECO:0000313" key="4">
    <source>
        <dbReference type="EMBL" id="EET58289.1"/>
    </source>
</evidence>
<dbReference type="SMART" id="SM01217">
    <property type="entry name" value="Fn3_like"/>
    <property type="match status" value="1"/>
</dbReference>
<evidence type="ECO:0000313" key="5">
    <source>
        <dbReference type="Proteomes" id="UP000005561"/>
    </source>
</evidence>
<sequence length="749" mass="82353">MGMDIRECLKNMTLEEKVLLLEGADKGFTNPVKRLGIPRILLADGPHGVRVEKGTEPDGDAPYTMTGEMEETTAFPCEAAMAATWDAGLLEKIGRCMGEECRALGVGVLLGPGVNGKRSPLGGRNFEYFSEDPYLSGKLAAALIRGVQSQGVGTCLKHYALNDQESRRTSVNVHIDERAMWEIYLKPFEIAIREAAPFSVMAAYNKVDGHYMSENEEMLAHILRERLGFPGAVVSDWGAVHDKVSAVKAGLSLQMPGPGRDAGRVIKAVEDGELTEAEIDRRAGEVLRLVKKVTEARGKKQAEPDWQEHHRAAVQTAAEGMVLLKNEDGILPLKQAGTLAVLGELAEKPCFVGGGSSSLTPRQMDMPLECLGGEYTVSYAKGYAANRTTEELLNQAVRTAGTADTVLLFAGVSTSESLDRDTILLPREQIRLVRAAAAVNPNIVLVTQCGSAVDYSEAEKYVKAILHVWIPGEGFGAALAAILSGRISPCGKLAETFPVCLENTPAYPDFPGVKDEVYYREGLLTGYRFYDTRRILPRYPFGFGLSYTTFALENLRLSSHRICSREELTVSVDVKNTGSMAGKEVVQLYIRDEKSAFFRPEKELKEFAKVKLEPGETKTVVLKLTEDAFSYYVPHLGRFAVESGSFAVLAGTSSRDICLEDTVEVISEDEVRLPLGMTDSFKDFLEDDRYTVYARQFLAALRVDESHMFYQMLLGVNLIQMQELLAIMGIDEATAGRMTENLINRQSEF</sequence>
<dbReference type="Pfam" id="PF14310">
    <property type="entry name" value="Fn3-like"/>
    <property type="match status" value="1"/>
</dbReference>
<dbReference type="InterPro" id="IPR017853">
    <property type="entry name" value="GH"/>
</dbReference>
<dbReference type="InterPro" id="IPR036881">
    <property type="entry name" value="Glyco_hydro_3_C_sf"/>
</dbReference>
<proteinExistence type="inferred from homology"/>
<evidence type="ECO:0000256" key="2">
    <source>
        <dbReference type="ARBA" id="ARBA00022801"/>
    </source>
</evidence>
<dbReference type="Gene3D" id="2.60.40.10">
    <property type="entry name" value="Immunoglobulins"/>
    <property type="match status" value="1"/>
</dbReference>
<protein>
    <submittedName>
        <fullName evidence="4">Glycosyl hydrolase family 3 N-terminal domain protein</fullName>
    </submittedName>
</protein>
<evidence type="ECO:0000259" key="3">
    <source>
        <dbReference type="SMART" id="SM01217"/>
    </source>
</evidence>
<dbReference type="Pfam" id="PF01915">
    <property type="entry name" value="Glyco_hydro_3_C"/>
    <property type="match status" value="1"/>
</dbReference>
<gene>
    <name evidence="4" type="ORF">BRYFOR_09773</name>
</gene>
<feature type="domain" description="Fibronectin type III-like" evidence="3">
    <location>
        <begin position="584"/>
        <end position="654"/>
    </location>
</feature>